<accession>A0ABR8EJK9</accession>
<name>A0ABR8EJK9_9CYAN</name>
<organism evidence="2 3">
    <name type="scientific">Planktothricoides raciborskii FACHB-1370</name>
    <dbReference type="NCBI Taxonomy" id="2949576"/>
    <lineage>
        <taxon>Bacteria</taxon>
        <taxon>Bacillati</taxon>
        <taxon>Cyanobacteriota</taxon>
        <taxon>Cyanophyceae</taxon>
        <taxon>Oscillatoriophycideae</taxon>
        <taxon>Oscillatoriales</taxon>
        <taxon>Oscillatoriaceae</taxon>
        <taxon>Planktothricoides</taxon>
    </lineage>
</organism>
<keyword evidence="1" id="KW-0812">Transmembrane</keyword>
<comment type="caution">
    <text evidence="2">The sequence shown here is derived from an EMBL/GenBank/DDBJ whole genome shotgun (WGS) entry which is preliminary data.</text>
</comment>
<protein>
    <recommendedName>
        <fullName evidence="4">SxtJ</fullName>
    </recommendedName>
</protein>
<keyword evidence="1" id="KW-0472">Membrane</keyword>
<gene>
    <name evidence="2" type="ORF">H6G72_23165</name>
</gene>
<feature type="transmembrane region" description="Helical" evidence="1">
    <location>
        <begin position="57"/>
        <end position="76"/>
    </location>
</feature>
<proteinExistence type="predicted"/>
<keyword evidence="3" id="KW-1185">Reference proteome</keyword>
<keyword evidence="1" id="KW-1133">Transmembrane helix</keyword>
<dbReference type="Proteomes" id="UP000641954">
    <property type="component" value="Unassembled WGS sequence"/>
</dbReference>
<evidence type="ECO:0000313" key="3">
    <source>
        <dbReference type="Proteomes" id="UP000641954"/>
    </source>
</evidence>
<dbReference type="EMBL" id="JACJSK010000044">
    <property type="protein sequence ID" value="MBD2546682.1"/>
    <property type="molecule type" value="Genomic_DNA"/>
</dbReference>
<evidence type="ECO:0000256" key="1">
    <source>
        <dbReference type="SAM" id="Phobius"/>
    </source>
</evidence>
<sequence>MVWWAALLFTFGLVTVGLLLPNPTISLIVLGSAIWAAFDSSKINLHKYKSGISCKPVILFICIVALWIIAFPWYLIVRGKILAGKAVLKDKFR</sequence>
<evidence type="ECO:0000313" key="2">
    <source>
        <dbReference type="EMBL" id="MBD2546682.1"/>
    </source>
</evidence>
<dbReference type="RefSeq" id="WP_054469172.1">
    <property type="nucleotide sequence ID" value="NZ_JACJSK010000044.1"/>
</dbReference>
<reference evidence="2 3" key="1">
    <citation type="journal article" date="2020" name="ISME J.">
        <title>Comparative genomics reveals insights into cyanobacterial evolution and habitat adaptation.</title>
        <authorList>
            <person name="Chen M.Y."/>
            <person name="Teng W.K."/>
            <person name="Zhao L."/>
            <person name="Hu C.X."/>
            <person name="Zhou Y.K."/>
            <person name="Han B.P."/>
            <person name="Song L.R."/>
            <person name="Shu W.S."/>
        </authorList>
    </citation>
    <scope>NUCLEOTIDE SEQUENCE [LARGE SCALE GENOMIC DNA]</scope>
    <source>
        <strain evidence="2 3">FACHB-1370</strain>
    </source>
</reference>
<evidence type="ECO:0008006" key="4">
    <source>
        <dbReference type="Google" id="ProtNLM"/>
    </source>
</evidence>